<dbReference type="STRING" id="1231657.A0A1Y1ZED1"/>
<dbReference type="OrthoDB" id="3200163at2759"/>
<reference evidence="3 4" key="1">
    <citation type="submission" date="2016-07" db="EMBL/GenBank/DDBJ databases">
        <title>Pervasive Adenine N6-methylation of Active Genes in Fungi.</title>
        <authorList>
            <consortium name="DOE Joint Genome Institute"/>
            <person name="Mondo S.J."/>
            <person name="Dannebaum R.O."/>
            <person name="Kuo R.C."/>
            <person name="Labutti K."/>
            <person name="Haridas S."/>
            <person name="Kuo A."/>
            <person name="Salamov A."/>
            <person name="Ahrendt S.R."/>
            <person name="Lipzen A."/>
            <person name="Sullivan W."/>
            <person name="Andreopoulos W.B."/>
            <person name="Clum A."/>
            <person name="Lindquist E."/>
            <person name="Daum C."/>
            <person name="Ramamoorthy G.K."/>
            <person name="Gryganskyi A."/>
            <person name="Culley D."/>
            <person name="Magnuson J.K."/>
            <person name="James T.Y."/>
            <person name="O'Malley M.A."/>
            <person name="Stajich J.E."/>
            <person name="Spatafora J.W."/>
            <person name="Visel A."/>
            <person name="Grigoriev I.V."/>
        </authorList>
    </citation>
    <scope>NUCLEOTIDE SEQUENCE [LARGE SCALE GENOMIC DNA]</scope>
    <source>
        <strain evidence="3 4">CBS 115471</strain>
    </source>
</reference>
<evidence type="ECO:0000313" key="3">
    <source>
        <dbReference type="EMBL" id="ORY08185.1"/>
    </source>
</evidence>
<keyword evidence="4" id="KW-1185">Reference proteome</keyword>
<dbReference type="AlphaFoldDB" id="A0A1Y1ZED1"/>
<dbReference type="InterPro" id="IPR029058">
    <property type="entry name" value="AB_hydrolase_fold"/>
</dbReference>
<organism evidence="3 4">
    <name type="scientific">Clohesyomyces aquaticus</name>
    <dbReference type="NCBI Taxonomy" id="1231657"/>
    <lineage>
        <taxon>Eukaryota</taxon>
        <taxon>Fungi</taxon>
        <taxon>Dikarya</taxon>
        <taxon>Ascomycota</taxon>
        <taxon>Pezizomycotina</taxon>
        <taxon>Dothideomycetes</taxon>
        <taxon>Pleosporomycetidae</taxon>
        <taxon>Pleosporales</taxon>
        <taxon>Lindgomycetaceae</taxon>
        <taxon>Clohesyomyces</taxon>
    </lineage>
</organism>
<feature type="region of interest" description="Disordered" evidence="1">
    <location>
        <begin position="522"/>
        <end position="546"/>
    </location>
</feature>
<evidence type="ECO:0000313" key="4">
    <source>
        <dbReference type="Proteomes" id="UP000193144"/>
    </source>
</evidence>
<gene>
    <name evidence="3" type="ORF">BCR34DRAFT_590036</name>
</gene>
<proteinExistence type="predicted"/>
<dbReference type="PANTHER" id="PTHR43142:SF5">
    <property type="entry name" value="CARBOXYLIC ESTER HYDROLASE"/>
    <property type="match status" value="1"/>
</dbReference>
<dbReference type="Proteomes" id="UP000193144">
    <property type="component" value="Unassembled WGS sequence"/>
</dbReference>
<dbReference type="InterPro" id="IPR002018">
    <property type="entry name" value="CarbesteraseB"/>
</dbReference>
<sequence length="633" mass="70105">MSLPQPQTYFDHPHPTLHRTLRGKISGSISDPASVVEFRGLKYADVPRRWTDSVLRSELPIKNSQPNVAGEREGKDGVIYDATRHGPSCPQHPGAQAWDLTLVGDVELNMEEEERWEDELECLTACVAVPVSALLSKNSTSNKKGLPVLIFIHGGGLSMGSNTWPQFQLRRLISHSSRLNQPIIGITLNYRVGIFGFLASRELSSTGNFGFKDLVNGLRWVRHHIRGLGGDAQNLTVVGESAGGIAISTLLCCVHAEDGGEKEEALFERAVIVSGDVTLRRPRGWKWHEVMYWEQVRMLGLEGLGREERVSRLREMRVEELTGRLPLAQHFCAVVDGSWFPRGVRLEGLADGRGGGHRPRWCREVVVGDTGDDGTVLKARILDNPSSLPTLHTLCTQLLSPHESRALLSAYNLPPLSSSSSPSPSSLYTSLLHLSTDLRFHLPTLYLSQNYNNRQTPSTKCSRYHFHATNPFRGAFSGLSSHELDVAVLLQTFSHLLSENSPTRRVEKEMAGWFVRFARGEGWGPESEPNDGADPTTAGRDSEREEQEAVTVFTDTGILRLSAPEYDIKFRQGRGNLLLEIGAQKLWVLAESLQGVRPDPDHAMDNETLTMSPAVVAKEGQRSRSRAGSRSKL</sequence>
<evidence type="ECO:0000256" key="1">
    <source>
        <dbReference type="SAM" id="MobiDB-lite"/>
    </source>
</evidence>
<dbReference type="PANTHER" id="PTHR43142">
    <property type="entry name" value="CARBOXYLIC ESTER HYDROLASE"/>
    <property type="match status" value="1"/>
</dbReference>
<feature type="domain" description="Carboxylesterase type B" evidence="2">
    <location>
        <begin position="77"/>
        <end position="521"/>
    </location>
</feature>
<protein>
    <submittedName>
        <fullName evidence="3">Alpha/Beta hydrolase protein</fullName>
    </submittedName>
</protein>
<comment type="caution">
    <text evidence="3">The sequence shown here is derived from an EMBL/GenBank/DDBJ whole genome shotgun (WGS) entry which is preliminary data.</text>
</comment>
<accession>A0A1Y1ZED1</accession>
<dbReference type="Gene3D" id="3.40.50.1820">
    <property type="entry name" value="alpha/beta hydrolase"/>
    <property type="match status" value="1"/>
</dbReference>
<feature type="compositionally biased region" description="Basic residues" evidence="1">
    <location>
        <begin position="623"/>
        <end position="633"/>
    </location>
</feature>
<evidence type="ECO:0000259" key="2">
    <source>
        <dbReference type="Pfam" id="PF00135"/>
    </source>
</evidence>
<name>A0A1Y1ZED1_9PLEO</name>
<dbReference type="EMBL" id="MCFA01000103">
    <property type="protein sequence ID" value="ORY08185.1"/>
    <property type="molecule type" value="Genomic_DNA"/>
</dbReference>
<keyword evidence="3" id="KW-0378">Hydrolase</keyword>
<feature type="region of interest" description="Disordered" evidence="1">
    <location>
        <begin position="598"/>
        <end position="633"/>
    </location>
</feature>
<dbReference type="SUPFAM" id="SSF53474">
    <property type="entry name" value="alpha/beta-Hydrolases"/>
    <property type="match status" value="1"/>
</dbReference>
<dbReference type="GO" id="GO:0016787">
    <property type="term" value="F:hydrolase activity"/>
    <property type="evidence" value="ECO:0007669"/>
    <property type="project" value="UniProtKB-KW"/>
</dbReference>
<dbReference type="Pfam" id="PF00135">
    <property type="entry name" value="COesterase"/>
    <property type="match status" value="1"/>
</dbReference>